<dbReference type="PANTHER" id="PTHR10098:SF108">
    <property type="entry name" value="TETRATRICOPEPTIDE REPEAT PROTEIN 28"/>
    <property type="match status" value="1"/>
</dbReference>
<sequence>MDLHGTQLVVLSACETGLGDVKVGDGLYGLRRALVIAGSQSQVLSLWKVSDQGTKELMGKYYQGLKAGKGRHEALRFAQLEMLSNQDYQHPYFWASFVPSGDWTPLHQW</sequence>
<accession>A0AAP5I9V2</accession>
<reference evidence="3" key="1">
    <citation type="journal article" date="2021" name="Science">
        <title>Hunting the eagle killer: A cyanobacterial neurotoxin causes vacuolar myelinopathy.</title>
        <authorList>
            <person name="Breinlinger S."/>
            <person name="Phillips T.J."/>
            <person name="Haram B.N."/>
            <person name="Mares J."/>
            <person name="Martinez Yerena J.A."/>
            <person name="Hrouzek P."/>
            <person name="Sobotka R."/>
            <person name="Henderson W.M."/>
            <person name="Schmieder P."/>
            <person name="Williams S.M."/>
            <person name="Lauderdale J.D."/>
            <person name="Wilde H.D."/>
            <person name="Gerrin W."/>
            <person name="Kust A."/>
            <person name="Washington J.W."/>
            <person name="Wagner C."/>
            <person name="Geier B."/>
            <person name="Liebeke M."/>
            <person name="Enke H."/>
            <person name="Niedermeyer T.H.J."/>
            <person name="Wilde S.B."/>
        </authorList>
    </citation>
    <scope>NUCLEOTIDE SEQUENCE [LARGE SCALE GENOMIC DNA]</scope>
    <source>
        <strain evidence="3">Thurmond2011</strain>
    </source>
</reference>
<dbReference type="EMBL" id="JAALHA020000013">
    <property type="protein sequence ID" value="MDR9897526.1"/>
    <property type="molecule type" value="Genomic_DNA"/>
</dbReference>
<dbReference type="InterPro" id="IPR024983">
    <property type="entry name" value="CHAT_dom"/>
</dbReference>
<dbReference type="AlphaFoldDB" id="A0AAP5I9V2"/>
<evidence type="ECO:0000313" key="2">
    <source>
        <dbReference type="EMBL" id="MDR9897526.1"/>
    </source>
</evidence>
<gene>
    <name evidence="2" type="ORF">G7B40_023580</name>
</gene>
<dbReference type="Pfam" id="PF12770">
    <property type="entry name" value="CHAT"/>
    <property type="match status" value="1"/>
</dbReference>
<proteinExistence type="predicted"/>
<dbReference type="RefSeq" id="WP_243902080.1">
    <property type="nucleotide sequence ID" value="NZ_CAWQFN010000089.1"/>
</dbReference>
<name>A0AAP5I9V2_9CYAN</name>
<dbReference type="Proteomes" id="UP000667802">
    <property type="component" value="Unassembled WGS sequence"/>
</dbReference>
<evidence type="ECO:0000313" key="3">
    <source>
        <dbReference type="Proteomes" id="UP000667802"/>
    </source>
</evidence>
<organism evidence="2 3">
    <name type="scientific">Aetokthonos hydrillicola Thurmond2011</name>
    <dbReference type="NCBI Taxonomy" id="2712845"/>
    <lineage>
        <taxon>Bacteria</taxon>
        <taxon>Bacillati</taxon>
        <taxon>Cyanobacteriota</taxon>
        <taxon>Cyanophyceae</taxon>
        <taxon>Nostocales</taxon>
        <taxon>Hapalosiphonaceae</taxon>
        <taxon>Aetokthonos</taxon>
    </lineage>
</organism>
<keyword evidence="3" id="KW-1185">Reference proteome</keyword>
<feature type="domain" description="CHAT" evidence="1">
    <location>
        <begin position="1"/>
        <end position="102"/>
    </location>
</feature>
<dbReference type="PANTHER" id="PTHR10098">
    <property type="entry name" value="RAPSYN-RELATED"/>
    <property type="match status" value="1"/>
</dbReference>
<protein>
    <submittedName>
        <fullName evidence="2">CHAT domain-containing protein</fullName>
    </submittedName>
</protein>
<comment type="caution">
    <text evidence="2">The sequence shown here is derived from an EMBL/GenBank/DDBJ whole genome shotgun (WGS) entry which is preliminary data.</text>
</comment>
<evidence type="ECO:0000259" key="1">
    <source>
        <dbReference type="Pfam" id="PF12770"/>
    </source>
</evidence>